<dbReference type="SMART" id="SM00458">
    <property type="entry name" value="RICIN"/>
    <property type="match status" value="1"/>
</dbReference>
<feature type="chain" id="PRO_5003835774" evidence="1">
    <location>
        <begin position="27"/>
        <end position="174"/>
    </location>
</feature>
<dbReference type="BioCyc" id="SESP1179773:BN6_RS22465-MONOMER"/>
<dbReference type="AlphaFoldDB" id="K0K0N2"/>
<keyword evidence="4" id="KW-1185">Reference proteome</keyword>
<feature type="domain" description="Ricin B lectin" evidence="2">
    <location>
        <begin position="42"/>
        <end position="172"/>
    </location>
</feature>
<dbReference type="SUPFAM" id="SSF50370">
    <property type="entry name" value="Ricin B-like lectins"/>
    <property type="match status" value="1"/>
</dbReference>
<dbReference type="InterPro" id="IPR000772">
    <property type="entry name" value="Ricin_B_lectin"/>
</dbReference>
<dbReference type="PATRIC" id="fig|1179773.3.peg.4651"/>
<sequence>MRTWRLFAVVAVALAALVSSTGTAGASPQAAAEQSDVGVLAGDVRLHSLYDWRCLDVFAGGAGPWVQLWNCNGQPNQTFFRVEYPDGTSEIRTSDYWCVDGRWGEGSSLERAPCTGHVGQRWVLHANSLTGGFLVKSVQYPNLVWDVHAHGTGTKVQLWNYNGGLNQSWKFERV</sequence>
<dbReference type="STRING" id="1179773.BN6_46410"/>
<dbReference type="Pfam" id="PF00652">
    <property type="entry name" value="Ricin_B_lectin"/>
    <property type="match status" value="1"/>
</dbReference>
<dbReference type="RefSeq" id="WP_015102033.1">
    <property type="nucleotide sequence ID" value="NC_019673.1"/>
</dbReference>
<dbReference type="Gene3D" id="2.80.10.50">
    <property type="match status" value="1"/>
</dbReference>
<dbReference type="CDD" id="cd00161">
    <property type="entry name" value="beta-trefoil_Ricin-like"/>
    <property type="match status" value="1"/>
</dbReference>
<evidence type="ECO:0000259" key="2">
    <source>
        <dbReference type="SMART" id="SM00458"/>
    </source>
</evidence>
<reference evidence="3 4" key="1">
    <citation type="journal article" date="2012" name="BMC Genomics">
        <title>Complete genome sequence of Saccharothrix espanaensis DSM 44229T and comparison to the other completely sequenced Pseudonocardiaceae.</title>
        <authorList>
            <person name="Strobel T."/>
            <person name="Al-Dilaimi A."/>
            <person name="Blom J."/>
            <person name="Gessner A."/>
            <person name="Kalinowski J."/>
            <person name="Luzhetska M."/>
            <person name="Puhler A."/>
            <person name="Szczepanowski R."/>
            <person name="Bechthold A."/>
            <person name="Ruckert C."/>
        </authorList>
    </citation>
    <scope>NUCLEOTIDE SEQUENCE [LARGE SCALE GENOMIC DNA]</scope>
    <source>
        <strain evidence="4">ATCC 51144 / DSM 44229 / JCM 9112 / NBRC 15066 / NRRL 15764</strain>
    </source>
</reference>
<dbReference type="PROSITE" id="PS50231">
    <property type="entry name" value="RICIN_B_LECTIN"/>
    <property type="match status" value="1"/>
</dbReference>
<dbReference type="Proteomes" id="UP000006281">
    <property type="component" value="Chromosome"/>
</dbReference>
<feature type="signal peptide" evidence="1">
    <location>
        <begin position="1"/>
        <end position="26"/>
    </location>
</feature>
<organism evidence="3 4">
    <name type="scientific">Saccharothrix espanaensis (strain ATCC 51144 / DSM 44229 / JCM 9112 / NBRC 15066 / NRRL 15764)</name>
    <dbReference type="NCBI Taxonomy" id="1179773"/>
    <lineage>
        <taxon>Bacteria</taxon>
        <taxon>Bacillati</taxon>
        <taxon>Actinomycetota</taxon>
        <taxon>Actinomycetes</taxon>
        <taxon>Pseudonocardiales</taxon>
        <taxon>Pseudonocardiaceae</taxon>
        <taxon>Saccharothrix</taxon>
    </lineage>
</organism>
<dbReference type="EMBL" id="HE804045">
    <property type="protein sequence ID" value="CCH31921.1"/>
    <property type="molecule type" value="Genomic_DNA"/>
</dbReference>
<accession>K0K0N2</accession>
<protein>
    <submittedName>
        <fullName evidence="3">Putative secreted protein</fullName>
    </submittedName>
</protein>
<gene>
    <name evidence="3" type="ordered locus">BN6_46410</name>
</gene>
<dbReference type="KEGG" id="sesp:BN6_46410"/>
<name>K0K0N2_SACES</name>
<evidence type="ECO:0000313" key="3">
    <source>
        <dbReference type="EMBL" id="CCH31921.1"/>
    </source>
</evidence>
<evidence type="ECO:0000256" key="1">
    <source>
        <dbReference type="SAM" id="SignalP"/>
    </source>
</evidence>
<proteinExistence type="predicted"/>
<dbReference type="InterPro" id="IPR035992">
    <property type="entry name" value="Ricin_B-like_lectins"/>
</dbReference>
<evidence type="ECO:0000313" key="4">
    <source>
        <dbReference type="Proteomes" id="UP000006281"/>
    </source>
</evidence>
<keyword evidence="1" id="KW-0732">Signal</keyword>
<dbReference type="OrthoDB" id="5240321at2"/>
<dbReference type="HOGENOM" id="CLU_1625869_0_0_11"/>